<sequence>MTETDPSGNNGSEPMVDGVSAQVVEGVFDLARRGLTGPLGEMIDAGVPVDTRNGRGDTLLIVAAYQQNRETVVELLRRGADTAVVNAMGQTAVACAVFRDDEDILRELLDAGADPGIGSPTGVEIADQFGLPRMRALIETHQRGAN</sequence>
<name>A0ABV2QK88_9MICO</name>
<evidence type="ECO:0000256" key="3">
    <source>
        <dbReference type="PROSITE-ProRule" id="PRU00023"/>
    </source>
</evidence>
<accession>A0ABV2QK88</accession>
<gene>
    <name evidence="4" type="ORF">ABIE21_000936</name>
</gene>
<dbReference type="PROSITE" id="PS50088">
    <property type="entry name" value="ANK_REPEAT"/>
    <property type="match status" value="1"/>
</dbReference>
<protein>
    <submittedName>
        <fullName evidence="4">Ankyrin repeat protein</fullName>
    </submittedName>
</protein>
<dbReference type="Pfam" id="PF12796">
    <property type="entry name" value="Ank_2"/>
    <property type="match status" value="1"/>
</dbReference>
<dbReference type="Gene3D" id="1.25.40.20">
    <property type="entry name" value="Ankyrin repeat-containing domain"/>
    <property type="match status" value="1"/>
</dbReference>
<dbReference type="PANTHER" id="PTHR24171">
    <property type="entry name" value="ANKYRIN REPEAT DOMAIN-CONTAINING PROTEIN 39-RELATED"/>
    <property type="match status" value="1"/>
</dbReference>
<keyword evidence="2 3" id="KW-0040">ANK repeat</keyword>
<comment type="caution">
    <text evidence="4">The sequence shown here is derived from an EMBL/GenBank/DDBJ whole genome shotgun (WGS) entry which is preliminary data.</text>
</comment>
<proteinExistence type="predicted"/>
<keyword evidence="1" id="KW-0677">Repeat</keyword>
<feature type="repeat" description="ANK" evidence="3">
    <location>
        <begin position="55"/>
        <end position="87"/>
    </location>
</feature>
<organism evidence="4 5">
    <name type="scientific">Conyzicola nivalis</name>
    <dbReference type="NCBI Taxonomy" id="1477021"/>
    <lineage>
        <taxon>Bacteria</taxon>
        <taxon>Bacillati</taxon>
        <taxon>Actinomycetota</taxon>
        <taxon>Actinomycetes</taxon>
        <taxon>Micrococcales</taxon>
        <taxon>Microbacteriaceae</taxon>
        <taxon>Conyzicola</taxon>
    </lineage>
</organism>
<dbReference type="Proteomes" id="UP001549257">
    <property type="component" value="Unassembled WGS sequence"/>
</dbReference>
<dbReference type="SMART" id="SM00248">
    <property type="entry name" value="ANK"/>
    <property type="match status" value="2"/>
</dbReference>
<dbReference type="RefSeq" id="WP_354023616.1">
    <property type="nucleotide sequence ID" value="NZ_JBEPSJ010000001.1"/>
</dbReference>
<dbReference type="EMBL" id="JBEPSJ010000001">
    <property type="protein sequence ID" value="MET4581446.1"/>
    <property type="molecule type" value="Genomic_DNA"/>
</dbReference>
<dbReference type="InterPro" id="IPR036770">
    <property type="entry name" value="Ankyrin_rpt-contain_sf"/>
</dbReference>
<evidence type="ECO:0000256" key="1">
    <source>
        <dbReference type="ARBA" id="ARBA00022737"/>
    </source>
</evidence>
<keyword evidence="5" id="KW-1185">Reference proteome</keyword>
<dbReference type="SUPFAM" id="SSF48403">
    <property type="entry name" value="Ankyrin repeat"/>
    <property type="match status" value="1"/>
</dbReference>
<evidence type="ECO:0000313" key="5">
    <source>
        <dbReference type="Proteomes" id="UP001549257"/>
    </source>
</evidence>
<reference evidence="4 5" key="1">
    <citation type="submission" date="2024-06" db="EMBL/GenBank/DDBJ databases">
        <title>Sorghum-associated microbial communities from plants grown in Nebraska, USA.</title>
        <authorList>
            <person name="Schachtman D."/>
        </authorList>
    </citation>
    <scope>NUCLEOTIDE SEQUENCE [LARGE SCALE GENOMIC DNA]</scope>
    <source>
        <strain evidence="4 5">2857</strain>
    </source>
</reference>
<evidence type="ECO:0000313" key="4">
    <source>
        <dbReference type="EMBL" id="MET4581446.1"/>
    </source>
</evidence>
<evidence type="ECO:0000256" key="2">
    <source>
        <dbReference type="ARBA" id="ARBA00023043"/>
    </source>
</evidence>
<dbReference type="InterPro" id="IPR002110">
    <property type="entry name" value="Ankyrin_rpt"/>
</dbReference>